<organism evidence="4">
    <name type="scientific">Mytilinidion resinicola</name>
    <dbReference type="NCBI Taxonomy" id="574789"/>
    <lineage>
        <taxon>Eukaryota</taxon>
        <taxon>Fungi</taxon>
        <taxon>Dikarya</taxon>
        <taxon>Ascomycota</taxon>
        <taxon>Pezizomycotina</taxon>
        <taxon>Dothideomycetes</taxon>
        <taxon>Pleosporomycetidae</taxon>
        <taxon>Mytilinidiales</taxon>
        <taxon>Mytilinidiaceae</taxon>
        <taxon>Mytilinidion</taxon>
    </lineage>
</organism>
<proteinExistence type="inferred from homology"/>
<evidence type="ECO:0000259" key="2">
    <source>
        <dbReference type="Pfam" id="PF00144"/>
    </source>
</evidence>
<comment type="similarity">
    <text evidence="1">Belongs to the peptidase S12 family.</text>
</comment>
<evidence type="ECO:0000313" key="5">
    <source>
        <dbReference type="Proteomes" id="UP000504636"/>
    </source>
</evidence>
<sequence length="401" mass="44921">MANLSTRLDALRATIEKLMSIGGTPGLSLGVMHQGRQVYYAAYGHSDVEKGLPITDETVLPVCSMTEAVTSAALGILMEENKANWDTLIKDALPSFNINDDILQNNLTITDLLCHRSGKSWGDNLFVGTENNILISEKDSMKYINSQTRLLHFCGQLSYNNMGFELAGKVIEALSGQSYFDFLQTRIFDPLGMDRTFLQTPPSSLEDIGTTYNALDDGCSVRIPAVKAGDDWFGTPSAGMRSCVGQLVLEEFIQAPDVERNDYLKAAESSRAENLKWYPSLMHELAQERKYDTSAKPLEEYVCTYWDAIHVFKIDVVLKEGQLYWLLQGLESEKFLLNNYEDDLFTWLLPRNELSKRGRWVGGDEGPDFWKAVFKTGDGGKIDKLSWSHDNGIAAVEYKKG</sequence>
<dbReference type="Proteomes" id="UP000504636">
    <property type="component" value="Unplaced"/>
</dbReference>
<dbReference type="Pfam" id="PF11954">
    <property type="entry name" value="DUF3471"/>
    <property type="match status" value="1"/>
</dbReference>
<dbReference type="Pfam" id="PF00144">
    <property type="entry name" value="Beta-lactamase"/>
    <property type="match status" value="1"/>
</dbReference>
<reference evidence="6" key="2">
    <citation type="submission" date="2020-04" db="EMBL/GenBank/DDBJ databases">
        <authorList>
            <consortium name="NCBI Genome Project"/>
        </authorList>
    </citation>
    <scope>NUCLEOTIDE SEQUENCE</scope>
    <source>
        <strain evidence="6">CBS 304.34</strain>
    </source>
</reference>
<dbReference type="PANTHER" id="PTHR46825:SF14">
    <property type="entry name" value="BETA-LACTAMASE-RELATED DOMAIN-CONTAINING PROTEIN"/>
    <property type="match status" value="1"/>
</dbReference>
<reference evidence="4 6" key="1">
    <citation type="journal article" date="2020" name="Stud. Mycol.">
        <title>101 Dothideomycetes genomes: a test case for predicting lifestyles and emergence of pathogens.</title>
        <authorList>
            <person name="Haridas S."/>
            <person name="Albert R."/>
            <person name="Binder M."/>
            <person name="Bloem J."/>
            <person name="Labutti K."/>
            <person name="Salamov A."/>
            <person name="Andreopoulos B."/>
            <person name="Baker S."/>
            <person name="Barry K."/>
            <person name="Bills G."/>
            <person name="Bluhm B."/>
            <person name="Cannon C."/>
            <person name="Castanera R."/>
            <person name="Culley D."/>
            <person name="Daum C."/>
            <person name="Ezra D."/>
            <person name="Gonzalez J."/>
            <person name="Henrissat B."/>
            <person name="Kuo A."/>
            <person name="Liang C."/>
            <person name="Lipzen A."/>
            <person name="Lutzoni F."/>
            <person name="Magnuson J."/>
            <person name="Mondo S."/>
            <person name="Nolan M."/>
            <person name="Ohm R."/>
            <person name="Pangilinan J."/>
            <person name="Park H.-J."/>
            <person name="Ramirez L."/>
            <person name="Alfaro M."/>
            <person name="Sun H."/>
            <person name="Tritt A."/>
            <person name="Yoshinaga Y."/>
            <person name="Zwiers L.-H."/>
            <person name="Turgeon B."/>
            <person name="Goodwin S."/>
            <person name="Spatafora J."/>
            <person name="Crous P."/>
            <person name="Grigoriev I."/>
        </authorList>
    </citation>
    <scope>NUCLEOTIDE SEQUENCE</scope>
    <source>
        <strain evidence="4 6">CBS 304.34</strain>
    </source>
</reference>
<keyword evidence="5" id="KW-1185">Reference proteome</keyword>
<protein>
    <submittedName>
        <fullName evidence="4 6">Beta-lactamase/transpeptidase-like protein</fullName>
    </submittedName>
</protein>
<reference evidence="6" key="3">
    <citation type="submission" date="2025-04" db="UniProtKB">
        <authorList>
            <consortium name="RefSeq"/>
        </authorList>
    </citation>
    <scope>IDENTIFICATION</scope>
    <source>
        <strain evidence="6">CBS 304.34</strain>
    </source>
</reference>
<evidence type="ECO:0000259" key="3">
    <source>
        <dbReference type="Pfam" id="PF11954"/>
    </source>
</evidence>
<dbReference type="InterPro" id="IPR050491">
    <property type="entry name" value="AmpC-like"/>
</dbReference>
<dbReference type="InterPro" id="IPR021860">
    <property type="entry name" value="Peptidase_S12_Pab87-rel_C"/>
</dbReference>
<dbReference type="AlphaFoldDB" id="A0A6A6Y8D9"/>
<dbReference type="SUPFAM" id="SSF56601">
    <property type="entry name" value="beta-lactamase/transpeptidase-like"/>
    <property type="match status" value="1"/>
</dbReference>
<evidence type="ECO:0000313" key="6">
    <source>
        <dbReference type="RefSeq" id="XP_033571924.1"/>
    </source>
</evidence>
<evidence type="ECO:0000256" key="1">
    <source>
        <dbReference type="ARBA" id="ARBA00038215"/>
    </source>
</evidence>
<dbReference type="InterPro" id="IPR001466">
    <property type="entry name" value="Beta-lactam-related"/>
</dbReference>
<feature type="domain" description="Beta-lactamase-related" evidence="2">
    <location>
        <begin position="11"/>
        <end position="247"/>
    </location>
</feature>
<gene>
    <name evidence="4 6" type="ORF">BDZ99DRAFT_543978</name>
</gene>
<accession>A0A6A6Y8D9</accession>
<dbReference type="OrthoDB" id="5946976at2759"/>
<feature type="domain" description="Peptidase S12 Pab87-related C-terminal" evidence="3">
    <location>
        <begin position="291"/>
        <end position="388"/>
    </location>
</feature>
<evidence type="ECO:0000313" key="4">
    <source>
        <dbReference type="EMBL" id="KAF2804960.1"/>
    </source>
</evidence>
<dbReference type="InterPro" id="IPR012338">
    <property type="entry name" value="Beta-lactam/transpept-like"/>
</dbReference>
<dbReference type="EMBL" id="MU003711">
    <property type="protein sequence ID" value="KAF2804960.1"/>
    <property type="molecule type" value="Genomic_DNA"/>
</dbReference>
<dbReference type="RefSeq" id="XP_033571924.1">
    <property type="nucleotide sequence ID" value="XM_033726804.1"/>
</dbReference>
<dbReference type="PANTHER" id="PTHR46825">
    <property type="entry name" value="D-ALANYL-D-ALANINE-CARBOXYPEPTIDASE/ENDOPEPTIDASE AMPH"/>
    <property type="match status" value="1"/>
</dbReference>
<name>A0A6A6Y8D9_9PEZI</name>
<dbReference type="GeneID" id="54467697"/>
<dbReference type="Gene3D" id="3.40.710.10">
    <property type="entry name" value="DD-peptidase/beta-lactamase superfamily"/>
    <property type="match status" value="1"/>
</dbReference>